<name>A0A955RL06_9BACT</name>
<comment type="function">
    <text evidence="1 10">Produces ATP from ADP in the presence of a proton gradient across the membrane. The gamma chain is believed to be important in regulating ATPase activity and the flow of protons through the CF(0) complex.</text>
</comment>
<reference evidence="11" key="1">
    <citation type="submission" date="2020-04" db="EMBL/GenBank/DDBJ databases">
        <authorList>
            <person name="Zhang T."/>
        </authorList>
    </citation>
    <scope>NUCLEOTIDE SEQUENCE</scope>
    <source>
        <strain evidence="11">HKST-UBA11</strain>
    </source>
</reference>
<keyword evidence="10" id="KW-1003">Cell membrane</keyword>
<evidence type="ECO:0000256" key="5">
    <source>
        <dbReference type="ARBA" id="ARBA00022781"/>
    </source>
</evidence>
<dbReference type="Gene3D" id="1.10.287.80">
    <property type="entry name" value="ATP synthase, gamma subunit, helix hairpin domain"/>
    <property type="match status" value="1"/>
</dbReference>
<evidence type="ECO:0000256" key="2">
    <source>
        <dbReference type="ARBA" id="ARBA00004170"/>
    </source>
</evidence>
<comment type="caution">
    <text evidence="11">The sequence shown here is derived from an EMBL/GenBank/DDBJ whole genome shotgun (WGS) entry which is preliminary data.</text>
</comment>
<dbReference type="GO" id="GO:0005886">
    <property type="term" value="C:plasma membrane"/>
    <property type="evidence" value="ECO:0007669"/>
    <property type="project" value="UniProtKB-SubCell"/>
</dbReference>
<evidence type="ECO:0000256" key="9">
    <source>
        <dbReference type="ARBA" id="ARBA00023310"/>
    </source>
</evidence>
<dbReference type="PANTHER" id="PTHR11693">
    <property type="entry name" value="ATP SYNTHASE GAMMA CHAIN"/>
    <property type="match status" value="1"/>
</dbReference>
<keyword evidence="7 10" id="KW-0472">Membrane</keyword>
<evidence type="ECO:0000313" key="11">
    <source>
        <dbReference type="EMBL" id="MCA9386336.1"/>
    </source>
</evidence>
<comment type="subunit">
    <text evidence="10">F-type ATPases have 2 components, CF(1) - the catalytic core - and CF(0) - the membrane proton channel. CF(1) has five subunits: alpha(3), beta(3), gamma(1), delta(1), epsilon(1). CF(0) has three main subunits: a, b and c.</text>
</comment>
<sequence length="320" mass="35162">MAINTKVIKGRIKSIKNTKKITRAMQMVSAAKMRRAVEAALNTRTYATMVNDLLTNLAESENIAHPLLEERPVKNILVLTISSNRGLCGSFNSSVAQKLTSFYESITEAYSGVSITDFENNEPADKPGIDIIAIGKKAAEASRRIGLPVTALYEKMAENPTYEEVMPITKMITDGFLSKKYDQVFVIYTNYVSALSQTTEARQILPVSQEVAQQMIDSAGQDSDNVDVEVPTFQNREYLLEPMRSSVLSYVIPRVLEMQVYQSILESAASEHSSRMIAMKSASDAAGDLIDDLTLEFNKARQAAITQEISEIVGGAGALN</sequence>
<organism evidence="11 12">
    <name type="scientific">Candidatus Dojkabacteria bacterium</name>
    <dbReference type="NCBI Taxonomy" id="2099670"/>
    <lineage>
        <taxon>Bacteria</taxon>
        <taxon>Candidatus Dojkabacteria</taxon>
    </lineage>
</organism>
<dbReference type="GO" id="GO:0042777">
    <property type="term" value="P:proton motive force-driven plasma membrane ATP synthesis"/>
    <property type="evidence" value="ECO:0007669"/>
    <property type="project" value="UniProtKB-UniRule"/>
</dbReference>
<dbReference type="AlphaFoldDB" id="A0A955RL06"/>
<dbReference type="GO" id="GO:0045259">
    <property type="term" value="C:proton-transporting ATP synthase complex"/>
    <property type="evidence" value="ECO:0007669"/>
    <property type="project" value="UniProtKB-KW"/>
</dbReference>
<reference evidence="11" key="2">
    <citation type="journal article" date="2021" name="Microbiome">
        <title>Successional dynamics and alternative stable states in a saline activated sludge microbial community over 9 years.</title>
        <authorList>
            <person name="Wang Y."/>
            <person name="Ye J."/>
            <person name="Ju F."/>
            <person name="Liu L."/>
            <person name="Boyd J.A."/>
            <person name="Deng Y."/>
            <person name="Parks D.H."/>
            <person name="Jiang X."/>
            <person name="Yin X."/>
            <person name="Woodcroft B.J."/>
            <person name="Tyson G.W."/>
            <person name="Hugenholtz P."/>
            <person name="Polz M.F."/>
            <person name="Zhang T."/>
        </authorList>
    </citation>
    <scope>NUCLEOTIDE SEQUENCE</scope>
    <source>
        <strain evidence="11">HKST-UBA11</strain>
    </source>
</reference>
<gene>
    <name evidence="10 11" type="primary">atpG</name>
    <name evidence="11" type="ORF">KC717_06855</name>
</gene>
<keyword evidence="6 10" id="KW-0406">Ion transport</keyword>
<keyword evidence="8 10" id="KW-0139">CF(1)</keyword>
<dbReference type="PANTHER" id="PTHR11693:SF22">
    <property type="entry name" value="ATP SYNTHASE SUBUNIT GAMMA, MITOCHONDRIAL"/>
    <property type="match status" value="1"/>
</dbReference>
<dbReference type="PROSITE" id="PS00153">
    <property type="entry name" value="ATPASE_GAMMA"/>
    <property type="match status" value="1"/>
</dbReference>
<comment type="subcellular location">
    <subcellularLocation>
        <location evidence="10">Cell membrane</location>
        <topology evidence="10">Peripheral membrane protein</topology>
    </subcellularLocation>
    <subcellularLocation>
        <location evidence="2">Membrane</location>
        <topology evidence="2">Peripheral membrane protein</topology>
    </subcellularLocation>
</comment>
<keyword evidence="4 10" id="KW-0813">Transport</keyword>
<dbReference type="InterPro" id="IPR035968">
    <property type="entry name" value="ATP_synth_F1_ATPase_gsu"/>
</dbReference>
<dbReference type="Gene3D" id="3.40.1380.10">
    <property type="match status" value="1"/>
</dbReference>
<dbReference type="Proteomes" id="UP000754563">
    <property type="component" value="Unassembled WGS sequence"/>
</dbReference>
<dbReference type="GO" id="GO:0046933">
    <property type="term" value="F:proton-transporting ATP synthase activity, rotational mechanism"/>
    <property type="evidence" value="ECO:0007669"/>
    <property type="project" value="UniProtKB-UniRule"/>
</dbReference>
<dbReference type="PRINTS" id="PR00126">
    <property type="entry name" value="ATPASEGAMMA"/>
</dbReference>
<evidence type="ECO:0000256" key="3">
    <source>
        <dbReference type="ARBA" id="ARBA00007681"/>
    </source>
</evidence>
<keyword evidence="9 10" id="KW-0066">ATP synthesis</keyword>
<evidence type="ECO:0000313" key="12">
    <source>
        <dbReference type="Proteomes" id="UP000754563"/>
    </source>
</evidence>
<dbReference type="InterPro" id="IPR000131">
    <property type="entry name" value="ATP_synth_F1_gsu"/>
</dbReference>
<protein>
    <recommendedName>
        <fullName evidence="10">ATP synthase gamma chain</fullName>
    </recommendedName>
    <alternativeName>
        <fullName evidence="10">ATP synthase F1 sector gamma subunit</fullName>
    </alternativeName>
    <alternativeName>
        <fullName evidence="10">F-ATPase gamma subunit</fullName>
    </alternativeName>
</protein>
<evidence type="ECO:0000256" key="10">
    <source>
        <dbReference type="HAMAP-Rule" id="MF_00815"/>
    </source>
</evidence>
<evidence type="ECO:0000256" key="4">
    <source>
        <dbReference type="ARBA" id="ARBA00022448"/>
    </source>
</evidence>
<dbReference type="GO" id="GO:0005524">
    <property type="term" value="F:ATP binding"/>
    <property type="evidence" value="ECO:0007669"/>
    <property type="project" value="UniProtKB-UniRule"/>
</dbReference>
<dbReference type="CDD" id="cd12151">
    <property type="entry name" value="F1-ATPase_gamma"/>
    <property type="match status" value="1"/>
</dbReference>
<dbReference type="Pfam" id="PF00231">
    <property type="entry name" value="ATP-synt"/>
    <property type="match status" value="1"/>
</dbReference>
<dbReference type="InterPro" id="IPR023632">
    <property type="entry name" value="ATP_synth_F1_gsu_CS"/>
</dbReference>
<keyword evidence="5 10" id="KW-0375">Hydrogen ion transport</keyword>
<evidence type="ECO:0000256" key="8">
    <source>
        <dbReference type="ARBA" id="ARBA00023196"/>
    </source>
</evidence>
<evidence type="ECO:0000256" key="7">
    <source>
        <dbReference type="ARBA" id="ARBA00023136"/>
    </source>
</evidence>
<dbReference type="NCBIfam" id="TIGR01146">
    <property type="entry name" value="ATPsyn_F1gamma"/>
    <property type="match status" value="1"/>
</dbReference>
<evidence type="ECO:0000256" key="1">
    <source>
        <dbReference type="ARBA" id="ARBA00003456"/>
    </source>
</evidence>
<comment type="similarity">
    <text evidence="3 10">Belongs to the ATPase gamma chain family.</text>
</comment>
<evidence type="ECO:0000256" key="6">
    <source>
        <dbReference type="ARBA" id="ARBA00023065"/>
    </source>
</evidence>
<proteinExistence type="inferred from homology"/>
<dbReference type="SUPFAM" id="SSF52943">
    <property type="entry name" value="ATP synthase (F1-ATPase), gamma subunit"/>
    <property type="match status" value="1"/>
</dbReference>
<accession>A0A955RL06</accession>
<dbReference type="HAMAP" id="MF_00815">
    <property type="entry name" value="ATP_synth_gamma_bact"/>
    <property type="match status" value="1"/>
</dbReference>
<dbReference type="EMBL" id="JAGQLH010000131">
    <property type="protein sequence ID" value="MCA9386336.1"/>
    <property type="molecule type" value="Genomic_DNA"/>
</dbReference>